<dbReference type="GO" id="GO:0010468">
    <property type="term" value="P:regulation of gene expression"/>
    <property type="evidence" value="ECO:0007669"/>
    <property type="project" value="UniProtKB-ARBA"/>
</dbReference>
<evidence type="ECO:0000256" key="3">
    <source>
        <dbReference type="ARBA" id="ARBA00023015"/>
    </source>
</evidence>
<keyword evidence="2" id="KW-0678">Repressor</keyword>
<evidence type="ECO:0000256" key="6">
    <source>
        <dbReference type="SAM" id="Coils"/>
    </source>
</evidence>
<name>A0A9W8HCG1_9FUNG</name>
<dbReference type="AlphaFoldDB" id="A0A9W8HCG1"/>
<keyword evidence="6" id="KW-0175">Coiled coil</keyword>
<dbReference type="EMBL" id="JANBUL010000129">
    <property type="protein sequence ID" value="KAJ2780677.1"/>
    <property type="molecule type" value="Genomic_DNA"/>
</dbReference>
<reference evidence="7" key="1">
    <citation type="submission" date="2022-07" db="EMBL/GenBank/DDBJ databases">
        <title>Phylogenomic reconstructions and comparative analyses of Kickxellomycotina fungi.</title>
        <authorList>
            <person name="Reynolds N.K."/>
            <person name="Stajich J.E."/>
            <person name="Barry K."/>
            <person name="Grigoriev I.V."/>
            <person name="Crous P."/>
            <person name="Smith M.E."/>
        </authorList>
    </citation>
    <scope>NUCLEOTIDE SEQUENCE</scope>
    <source>
        <strain evidence="7">NBRC 105414</strain>
    </source>
</reference>
<accession>A0A9W8HCG1</accession>
<evidence type="ECO:0000256" key="4">
    <source>
        <dbReference type="ARBA" id="ARBA00023163"/>
    </source>
</evidence>
<comment type="caution">
    <text evidence="7">The sequence shown here is derived from an EMBL/GenBank/DDBJ whole genome shotgun (WGS) entry which is preliminary data.</text>
</comment>
<dbReference type="Pfam" id="PF08598">
    <property type="entry name" value="Sds3"/>
    <property type="match status" value="1"/>
</dbReference>
<evidence type="ECO:0000313" key="7">
    <source>
        <dbReference type="EMBL" id="KAJ2780677.1"/>
    </source>
</evidence>
<evidence type="ECO:0000256" key="2">
    <source>
        <dbReference type="ARBA" id="ARBA00022491"/>
    </source>
</evidence>
<evidence type="ECO:0000256" key="1">
    <source>
        <dbReference type="ARBA" id="ARBA00004123"/>
    </source>
</evidence>
<keyword evidence="3" id="KW-0805">Transcription regulation</keyword>
<keyword evidence="5" id="KW-0539">Nucleus</keyword>
<evidence type="ECO:0000256" key="5">
    <source>
        <dbReference type="ARBA" id="ARBA00023242"/>
    </source>
</evidence>
<keyword evidence="8" id="KW-1185">Reference proteome</keyword>
<comment type="subcellular location">
    <subcellularLocation>
        <location evidence="1">Nucleus</location>
    </subcellularLocation>
</comment>
<gene>
    <name evidence="7" type="ORF">H4R18_003318</name>
</gene>
<dbReference type="SMART" id="SM01401">
    <property type="entry name" value="Sds3"/>
    <property type="match status" value="1"/>
</dbReference>
<evidence type="ECO:0000313" key="8">
    <source>
        <dbReference type="Proteomes" id="UP001140217"/>
    </source>
</evidence>
<protein>
    <submittedName>
        <fullName evidence="7">Uncharacterized protein</fullName>
    </submittedName>
</protein>
<sequence>MDDYAAMGHPAMKVDLAHARYARNQYPDSAYAPAPASMHMPGYEWSSGYPAQPHDVMAHSRGTGHAAPPRSTAQSLRSKIAERLLQIDRDALLTRERRYQQKGDEIQGEITMILRGTHPVFADGVARLKAEHERTLVQAEEHHQYMLALYEQTYQQEREQAEEAYQAEKKAIHSKIAADIEERRRRLKEEKDSLDITSDFVLETGVRASSKRNLRKRGLDTLTLGDTAASSSTSHIIRAMNKRKGNQGSQMTTLPEEDIVSDLVALRRVTGVTGPLTGAANGKKGHKHHRR</sequence>
<dbReference type="PANTHER" id="PTHR21964">
    <property type="entry name" value="BREAST CANCER METASTASIS-SUPPRESSOR 1"/>
    <property type="match status" value="1"/>
</dbReference>
<dbReference type="GO" id="GO:0005654">
    <property type="term" value="C:nucleoplasm"/>
    <property type="evidence" value="ECO:0007669"/>
    <property type="project" value="UniProtKB-ARBA"/>
</dbReference>
<proteinExistence type="predicted"/>
<keyword evidence="4" id="KW-0804">Transcription</keyword>
<dbReference type="Proteomes" id="UP001140217">
    <property type="component" value="Unassembled WGS sequence"/>
</dbReference>
<dbReference type="OrthoDB" id="70376at2759"/>
<feature type="coiled-coil region" evidence="6">
    <location>
        <begin position="147"/>
        <end position="197"/>
    </location>
</feature>
<dbReference type="InterPro" id="IPR013907">
    <property type="entry name" value="Sds3"/>
</dbReference>
<organism evidence="7 8">
    <name type="scientific">Coemansia javaensis</name>
    <dbReference type="NCBI Taxonomy" id="2761396"/>
    <lineage>
        <taxon>Eukaryota</taxon>
        <taxon>Fungi</taxon>
        <taxon>Fungi incertae sedis</taxon>
        <taxon>Zoopagomycota</taxon>
        <taxon>Kickxellomycotina</taxon>
        <taxon>Kickxellomycetes</taxon>
        <taxon>Kickxellales</taxon>
        <taxon>Kickxellaceae</taxon>
        <taxon>Coemansia</taxon>
    </lineage>
</organism>